<sequence>MRKKVFCVTKRKKCCCCINLSIGVRLHNLFGFISTMFQIFWILYRLFIDENSTKHDNYSRIVSCRYHYLGTGYDIICNFFKGYINMFTLAFSITSIICGGTASICGIYAWVWDFPFHYTERYFYINFIFSIFYMIQFVIIQIVLSDSLVISIFVSLGSAYIVLCVNNLLWCFLSEVEQKYRRHRETQARYIILNEEE</sequence>
<protein>
    <submittedName>
        <fullName evidence="2">Uncharacterized protein</fullName>
    </submittedName>
</protein>
<name>A0AAD2D523_EUPCR</name>
<feature type="transmembrane region" description="Helical" evidence="1">
    <location>
        <begin position="29"/>
        <end position="48"/>
    </location>
</feature>
<dbReference type="Proteomes" id="UP001295684">
    <property type="component" value="Unassembled WGS sequence"/>
</dbReference>
<gene>
    <name evidence="2" type="ORF">ECRASSUSDP1_LOCUS22910</name>
</gene>
<reference evidence="2" key="1">
    <citation type="submission" date="2023-07" db="EMBL/GenBank/DDBJ databases">
        <authorList>
            <consortium name="AG Swart"/>
            <person name="Singh M."/>
            <person name="Singh A."/>
            <person name="Seah K."/>
            <person name="Emmerich C."/>
        </authorList>
    </citation>
    <scope>NUCLEOTIDE SEQUENCE</scope>
    <source>
        <strain evidence="2">DP1</strain>
    </source>
</reference>
<keyword evidence="1" id="KW-1133">Transmembrane helix</keyword>
<keyword evidence="1" id="KW-0472">Membrane</keyword>
<evidence type="ECO:0000313" key="3">
    <source>
        <dbReference type="Proteomes" id="UP001295684"/>
    </source>
</evidence>
<proteinExistence type="predicted"/>
<feature type="transmembrane region" description="Helical" evidence="1">
    <location>
        <begin position="89"/>
        <end position="111"/>
    </location>
</feature>
<organism evidence="2 3">
    <name type="scientific">Euplotes crassus</name>
    <dbReference type="NCBI Taxonomy" id="5936"/>
    <lineage>
        <taxon>Eukaryota</taxon>
        <taxon>Sar</taxon>
        <taxon>Alveolata</taxon>
        <taxon>Ciliophora</taxon>
        <taxon>Intramacronucleata</taxon>
        <taxon>Spirotrichea</taxon>
        <taxon>Hypotrichia</taxon>
        <taxon>Euplotida</taxon>
        <taxon>Euplotidae</taxon>
        <taxon>Moneuplotes</taxon>
    </lineage>
</organism>
<keyword evidence="1" id="KW-0812">Transmembrane</keyword>
<accession>A0AAD2D523</accession>
<feature type="transmembrane region" description="Helical" evidence="1">
    <location>
        <begin position="123"/>
        <end position="144"/>
    </location>
</feature>
<keyword evidence="3" id="KW-1185">Reference proteome</keyword>
<comment type="caution">
    <text evidence="2">The sequence shown here is derived from an EMBL/GenBank/DDBJ whole genome shotgun (WGS) entry which is preliminary data.</text>
</comment>
<evidence type="ECO:0000256" key="1">
    <source>
        <dbReference type="SAM" id="Phobius"/>
    </source>
</evidence>
<feature type="transmembrane region" description="Helical" evidence="1">
    <location>
        <begin position="150"/>
        <end position="173"/>
    </location>
</feature>
<evidence type="ECO:0000313" key="2">
    <source>
        <dbReference type="EMBL" id="CAI2381454.1"/>
    </source>
</evidence>
<dbReference type="AlphaFoldDB" id="A0AAD2D523"/>
<dbReference type="EMBL" id="CAMPGE010023522">
    <property type="protein sequence ID" value="CAI2381454.1"/>
    <property type="molecule type" value="Genomic_DNA"/>
</dbReference>